<dbReference type="RefSeq" id="WP_014846138.1">
    <property type="nucleotide sequence ID" value="NZ_CAJZDL010000005.1"/>
</dbReference>
<keyword evidence="5" id="KW-1185">Reference proteome</keyword>
<evidence type="ECO:0000313" key="5">
    <source>
        <dbReference type="Proteomes" id="UP000273044"/>
    </source>
</evidence>
<evidence type="ECO:0000313" key="3">
    <source>
        <dbReference type="EMBL" id="QUC10216.1"/>
    </source>
</evidence>
<organism evidence="4 5">
    <name type="scientific">Arachnia propionica</name>
    <dbReference type="NCBI Taxonomy" id="1750"/>
    <lineage>
        <taxon>Bacteria</taxon>
        <taxon>Bacillati</taxon>
        <taxon>Actinomycetota</taxon>
        <taxon>Actinomycetes</taxon>
        <taxon>Propionibacteriales</taxon>
        <taxon>Propionibacteriaceae</taxon>
        <taxon>Arachnia</taxon>
    </lineage>
</organism>
<dbReference type="Proteomes" id="UP000273044">
    <property type="component" value="Chromosome"/>
</dbReference>
<evidence type="ECO:0000259" key="1">
    <source>
        <dbReference type="Pfam" id="PF10128"/>
    </source>
</evidence>
<evidence type="ECO:0000313" key="4">
    <source>
        <dbReference type="EMBL" id="VEH69746.1"/>
    </source>
</evidence>
<dbReference type="PANTHER" id="PTHR38658:SF1">
    <property type="entry name" value="OXPP CYCLE PROTEIN OPCA-RELATED"/>
    <property type="match status" value="1"/>
</dbReference>
<dbReference type="OrthoDB" id="128564at2"/>
<feature type="domain" description="Glucose-6-phosphate dehydrogenase assembly protein OpcA C-terminal" evidence="2">
    <location>
        <begin position="161"/>
        <end position="290"/>
    </location>
</feature>
<dbReference type="InterPro" id="IPR004555">
    <property type="entry name" value="G6PDH_assembly_OpcA"/>
</dbReference>
<dbReference type="AlphaFoldDB" id="A0A3N4D4R5"/>
<dbReference type="EMBL" id="CP072385">
    <property type="protein sequence ID" value="QUC10216.1"/>
    <property type="molecule type" value="Genomic_DNA"/>
</dbReference>
<accession>A0A3N4D4R5</accession>
<dbReference type="OMA" id="GDTDLSW"/>
<dbReference type="GeneID" id="64406504"/>
<gene>
    <name evidence="3" type="ORF">J5A53_10430</name>
    <name evidence="4" type="ORF">NCTC12967_01024</name>
</gene>
<proteinExistence type="predicted"/>
<name>A0A3N4D4R5_9ACTN</name>
<dbReference type="Proteomes" id="UP000677180">
    <property type="component" value="Chromosome"/>
</dbReference>
<sequence length="300" mass="32579">MIIELNNTTTQDITSALIRAHREVGPTSGMVLTLLAITDDYHQDEVLSAARASATAHPSRVIVVSKAGGETRLHAKIQVGEGLPGDLIALKLHGELASHGDSVVLPLLLPDSPTIAWWPHKAPDAPAQDPIGRLATRRITDSMGAPDPQLALAIRARNLVPGDTDLCWTRITRWRALLAAALDQFPHRVTSALVRSTPDNACSTLLVTWLEQQLGVPVLHEDSDQPGISEARLTTDQGDIVINRGRSETIARYAVPGQPERKVALKRRPLTELLTEELQRMDPDAVFESVVSHIATRVGE</sequence>
<dbReference type="InterPro" id="IPR046801">
    <property type="entry name" value="OpcA_G6PD_N"/>
</dbReference>
<reference evidence="3" key="2">
    <citation type="submission" date="2021-03" db="EMBL/GenBank/DDBJ databases">
        <title>Human Oral Microbial Genomes.</title>
        <authorList>
            <person name="Johnston C.D."/>
            <person name="Chen T."/>
            <person name="Dewhirst F.E."/>
        </authorList>
    </citation>
    <scope>NUCLEOTIDE SEQUENCE</scope>
    <source>
        <strain evidence="3">F0714</strain>
    </source>
</reference>
<reference evidence="4 5" key="1">
    <citation type="submission" date="2018-12" db="EMBL/GenBank/DDBJ databases">
        <authorList>
            <consortium name="Pathogen Informatics"/>
        </authorList>
    </citation>
    <scope>NUCLEOTIDE SEQUENCE [LARGE SCALE GENOMIC DNA]</scope>
    <source>
        <strain evidence="4 5">NCTC12967</strain>
    </source>
</reference>
<dbReference type="EMBL" id="LR134406">
    <property type="protein sequence ID" value="VEH69746.1"/>
    <property type="molecule type" value="Genomic_DNA"/>
</dbReference>
<dbReference type="PANTHER" id="PTHR38658">
    <property type="entry name" value="OXPP CYCLE PROTEIN OPCA-RELATED"/>
    <property type="match status" value="1"/>
</dbReference>
<feature type="domain" description="Glucose-6-phosphate dehydrogenase assembly protein OpcA N-terminal" evidence="1">
    <location>
        <begin position="51"/>
        <end position="156"/>
    </location>
</feature>
<evidence type="ECO:0000259" key="2">
    <source>
        <dbReference type="Pfam" id="PF20171"/>
    </source>
</evidence>
<dbReference type="Pfam" id="PF20171">
    <property type="entry name" value="OpcA_G6PD_C"/>
    <property type="match status" value="1"/>
</dbReference>
<dbReference type="InterPro" id="IPR046802">
    <property type="entry name" value="OpcA_G6PD_C"/>
</dbReference>
<protein>
    <submittedName>
        <fullName evidence="4">Glucose-6-P dehydrogenase subunit</fullName>
    </submittedName>
    <submittedName>
        <fullName evidence="3">Glucose-6-phosphate dehydrogenase assembly protein OpcA</fullName>
    </submittedName>
</protein>
<dbReference type="Pfam" id="PF10128">
    <property type="entry name" value="OpcA_G6PD_assem"/>
    <property type="match status" value="1"/>
</dbReference>